<dbReference type="PANTHER" id="PTHR10139:SF1">
    <property type="entry name" value="DOUBLE-STRAND BREAK REPAIR PROTEIN MRE11"/>
    <property type="match status" value="1"/>
</dbReference>
<evidence type="ECO:0000313" key="21">
    <source>
        <dbReference type="WBParaSite" id="DME_0000827501-mRNA-1"/>
    </source>
</evidence>
<proteinExistence type="inferred from homology"/>
<dbReference type="InterPro" id="IPR038487">
    <property type="entry name" value="Mre11_capping_dom"/>
</dbReference>
<evidence type="ECO:0000256" key="2">
    <source>
        <dbReference type="ARBA" id="ARBA00004123"/>
    </source>
</evidence>
<dbReference type="OrthoDB" id="30417at2759"/>
<dbReference type="SMART" id="SM01347">
    <property type="entry name" value="Mre11_DNA_bind"/>
    <property type="match status" value="1"/>
</dbReference>
<dbReference type="SUPFAM" id="SSF56300">
    <property type="entry name" value="Metallo-dependent phosphatases"/>
    <property type="match status" value="2"/>
</dbReference>
<evidence type="ECO:0000256" key="6">
    <source>
        <dbReference type="ARBA" id="ARBA00022722"/>
    </source>
</evidence>
<sequence length="561" mass="64814">MQSQVPSESSSEYLKVLVASDLHVGYAEKNPKIGMDSYRTLEEVLQIALNNNVDFILLGCIRLLQISSTFYNEKMGMGTARMNNFILGGDLFHYNSPSRLCTHRVIRVLRQYCFNDRPVYIQFLSDPTVNFSHSAFSCVNYEDMNINAGLPIFTVHGNHDAPFGGGYTALDTLHECGLINLFGRFDSIDNFEVVPILLQKGKTKLALYGIGHQRDDRICRAFREEKIRFLRPQEDTDSWFNILVVHQNRPRRSTDRSTGAHLPENLIPSFFDLVIWGHEHECKIEPQYYENNPDIHGDGFYIMQPGSTIVTSLSQEESRPKHVFVITINERSFISTPLRLQTARPFLFDNLIIDHIPPQGCSKHHRLERNMPDEKAVIEKIEKMLKQHASNEENQELLPLLRLRVHYPESWEDVKKLDNRSIWNHFTKSVVNVSDMIVIKTSSKVKGKKHNAELLRHIEKATTVEEIIEGHFNDVSKSCRLMVLSSSLLNDHMKHQNENEHKRNVKQDLLDCIRGEKERFVNALCKGSYGIEDMDISDKKNLYHEIEEKLTAEVEKARELR</sequence>
<dbReference type="InterPro" id="IPR004843">
    <property type="entry name" value="Calcineurin-like_PHP"/>
</dbReference>
<reference evidence="18 20" key="2">
    <citation type="submission" date="2018-11" db="EMBL/GenBank/DDBJ databases">
        <authorList>
            <consortium name="Pathogen Informatics"/>
        </authorList>
    </citation>
    <scope>NUCLEOTIDE SEQUENCE [LARGE SCALE GENOMIC DNA]</scope>
</reference>
<dbReference type="InterPro" id="IPR029052">
    <property type="entry name" value="Metallo-depent_PP-like"/>
</dbReference>
<name>A0A0N4UKK4_DRAME</name>
<dbReference type="WBParaSite" id="DME_0000827501-mRNA-1">
    <property type="protein sequence ID" value="DME_0000827501-mRNA-1"/>
    <property type="gene ID" value="DME_0000827501"/>
</dbReference>
<evidence type="ECO:0000256" key="16">
    <source>
        <dbReference type="PIRSR" id="PIRSR000882-1"/>
    </source>
</evidence>
<keyword evidence="8" id="KW-0255">Endonuclease</keyword>
<dbReference type="GO" id="GO:0042138">
    <property type="term" value="P:meiotic DNA double-strand break formation"/>
    <property type="evidence" value="ECO:0007669"/>
    <property type="project" value="TreeGrafter"/>
</dbReference>
<dbReference type="Proteomes" id="UP000038040">
    <property type="component" value="Unplaced"/>
</dbReference>
<dbReference type="GO" id="GO:0097552">
    <property type="term" value="P:mitochondrial double-strand break repair via homologous recombination"/>
    <property type="evidence" value="ECO:0007669"/>
    <property type="project" value="TreeGrafter"/>
</dbReference>
<reference evidence="21" key="1">
    <citation type="submission" date="2017-02" db="UniProtKB">
        <authorList>
            <consortium name="WormBaseParasite"/>
        </authorList>
    </citation>
    <scope>IDENTIFICATION</scope>
</reference>
<organism evidence="19 21">
    <name type="scientific">Dracunculus medinensis</name>
    <name type="common">Guinea worm</name>
    <dbReference type="NCBI Taxonomy" id="318479"/>
    <lineage>
        <taxon>Eukaryota</taxon>
        <taxon>Metazoa</taxon>
        <taxon>Ecdysozoa</taxon>
        <taxon>Nematoda</taxon>
        <taxon>Chromadorea</taxon>
        <taxon>Rhabditida</taxon>
        <taxon>Spirurina</taxon>
        <taxon>Dracunculoidea</taxon>
        <taxon>Dracunculidae</taxon>
        <taxon>Dracunculus</taxon>
    </lineage>
</organism>
<dbReference type="GO" id="GO:0030870">
    <property type="term" value="C:Mre11 complex"/>
    <property type="evidence" value="ECO:0007669"/>
    <property type="project" value="InterPro"/>
</dbReference>
<comment type="cofactor">
    <cofactor evidence="1">
        <name>Mn(2+)</name>
        <dbReference type="ChEBI" id="CHEBI:29035"/>
    </cofactor>
</comment>
<dbReference type="Pfam" id="PF04152">
    <property type="entry name" value="Mre11_DNA_bind"/>
    <property type="match status" value="1"/>
</dbReference>
<dbReference type="Proteomes" id="UP000274756">
    <property type="component" value="Unassembled WGS sequence"/>
</dbReference>
<dbReference type="GO" id="GO:0031573">
    <property type="term" value="P:mitotic intra-S DNA damage checkpoint signaling"/>
    <property type="evidence" value="ECO:0007669"/>
    <property type="project" value="TreeGrafter"/>
</dbReference>
<dbReference type="GO" id="GO:0035861">
    <property type="term" value="C:site of double-strand break"/>
    <property type="evidence" value="ECO:0007669"/>
    <property type="project" value="TreeGrafter"/>
</dbReference>
<dbReference type="GO" id="GO:0000723">
    <property type="term" value="P:telomere maintenance"/>
    <property type="evidence" value="ECO:0007669"/>
    <property type="project" value="TreeGrafter"/>
</dbReference>
<evidence type="ECO:0000256" key="14">
    <source>
        <dbReference type="ARBA" id="ARBA00023242"/>
    </source>
</evidence>
<accession>A0A0N4UKK4</accession>
<dbReference type="InterPro" id="IPR003701">
    <property type="entry name" value="Mre11"/>
</dbReference>
<dbReference type="Gene3D" id="3.30.110.110">
    <property type="entry name" value="Mre11, capping domain"/>
    <property type="match status" value="1"/>
</dbReference>
<comment type="similarity">
    <text evidence="4">Belongs to the MRE11/RAD32 family.</text>
</comment>
<dbReference type="PIRSF" id="PIRSF000882">
    <property type="entry name" value="DSB_repair_MRE11"/>
    <property type="match status" value="1"/>
</dbReference>
<evidence type="ECO:0000256" key="3">
    <source>
        <dbReference type="ARBA" id="ARBA00004286"/>
    </source>
</evidence>
<evidence type="ECO:0000313" key="20">
    <source>
        <dbReference type="Proteomes" id="UP000274756"/>
    </source>
</evidence>
<dbReference type="EMBL" id="UYYG01000054">
    <property type="protein sequence ID" value="VDN52332.1"/>
    <property type="molecule type" value="Genomic_DNA"/>
</dbReference>
<evidence type="ECO:0000256" key="15">
    <source>
        <dbReference type="ARBA" id="ARBA00023254"/>
    </source>
</evidence>
<dbReference type="GO" id="GO:0030145">
    <property type="term" value="F:manganese ion binding"/>
    <property type="evidence" value="ECO:0007669"/>
    <property type="project" value="InterPro"/>
</dbReference>
<feature type="domain" description="Mre11 DNA-binding" evidence="17">
    <location>
        <begin position="333"/>
        <end position="496"/>
    </location>
</feature>
<evidence type="ECO:0000256" key="4">
    <source>
        <dbReference type="ARBA" id="ARBA00009028"/>
    </source>
</evidence>
<evidence type="ECO:0000256" key="13">
    <source>
        <dbReference type="ARBA" id="ARBA00023211"/>
    </source>
</evidence>
<dbReference type="PANTHER" id="PTHR10139">
    <property type="entry name" value="DOUBLE-STRAND BREAK REPAIR PROTEIN MRE11"/>
    <property type="match status" value="1"/>
</dbReference>
<keyword evidence="6" id="KW-0540">Nuclease</keyword>
<keyword evidence="13" id="KW-0464">Manganese</keyword>
<evidence type="ECO:0000256" key="12">
    <source>
        <dbReference type="ARBA" id="ARBA00023204"/>
    </source>
</evidence>
<keyword evidence="11" id="KW-0269">Exonuclease</keyword>
<dbReference type="CDD" id="cd00840">
    <property type="entry name" value="MPP_Mre11_N"/>
    <property type="match status" value="1"/>
</dbReference>
<keyword evidence="10" id="KW-0378">Hydrolase</keyword>
<comment type="subcellular location">
    <subcellularLocation>
        <location evidence="3">Chromosome</location>
    </subcellularLocation>
    <subcellularLocation>
        <location evidence="2">Nucleus</location>
    </subcellularLocation>
</comment>
<dbReference type="InterPro" id="IPR007281">
    <property type="entry name" value="Mre11_DNA-bd"/>
</dbReference>
<evidence type="ECO:0000256" key="5">
    <source>
        <dbReference type="ARBA" id="ARBA00022454"/>
    </source>
</evidence>
<feature type="active site" description="Proton donor" evidence="16">
    <location>
        <position position="159"/>
    </location>
</feature>
<keyword evidence="12" id="KW-0234">DNA repair</keyword>
<dbReference type="STRING" id="318479.A0A0N4UKK4"/>
<evidence type="ECO:0000256" key="10">
    <source>
        <dbReference type="ARBA" id="ARBA00022801"/>
    </source>
</evidence>
<evidence type="ECO:0000256" key="7">
    <source>
        <dbReference type="ARBA" id="ARBA00022723"/>
    </source>
</evidence>
<dbReference type="GO" id="GO:0008296">
    <property type="term" value="F:3'-5'-DNA exonuclease activity"/>
    <property type="evidence" value="ECO:0007669"/>
    <property type="project" value="InterPro"/>
</dbReference>
<dbReference type="Pfam" id="PF00149">
    <property type="entry name" value="Metallophos"/>
    <property type="match status" value="1"/>
</dbReference>
<evidence type="ECO:0000313" key="18">
    <source>
        <dbReference type="EMBL" id="VDN52332.1"/>
    </source>
</evidence>
<keyword evidence="5" id="KW-0158">Chromosome</keyword>
<keyword evidence="14" id="KW-0539">Nucleus</keyword>
<keyword evidence="7" id="KW-0479">Metal-binding</keyword>
<keyword evidence="15" id="KW-0469">Meiosis</keyword>
<dbReference type="GO" id="GO:0000014">
    <property type="term" value="F:single-stranded DNA endodeoxyribonuclease activity"/>
    <property type="evidence" value="ECO:0007669"/>
    <property type="project" value="TreeGrafter"/>
</dbReference>
<evidence type="ECO:0000256" key="9">
    <source>
        <dbReference type="ARBA" id="ARBA00022763"/>
    </source>
</evidence>
<dbReference type="GO" id="GO:0000724">
    <property type="term" value="P:double-strand break repair via homologous recombination"/>
    <property type="evidence" value="ECO:0007669"/>
    <property type="project" value="TreeGrafter"/>
</dbReference>
<dbReference type="AlphaFoldDB" id="A0A0N4UKK4"/>
<keyword evidence="20" id="KW-1185">Reference proteome</keyword>
<keyword evidence="9" id="KW-0227">DNA damage</keyword>
<gene>
    <name evidence="18" type="ORF">DME_LOCUS2305</name>
</gene>
<evidence type="ECO:0000256" key="8">
    <source>
        <dbReference type="ARBA" id="ARBA00022759"/>
    </source>
</evidence>
<dbReference type="GO" id="GO:0006303">
    <property type="term" value="P:double-strand break repair via nonhomologous end joining"/>
    <property type="evidence" value="ECO:0007669"/>
    <property type="project" value="TreeGrafter"/>
</dbReference>
<evidence type="ECO:0000256" key="1">
    <source>
        <dbReference type="ARBA" id="ARBA00001936"/>
    </source>
</evidence>
<evidence type="ECO:0000256" key="11">
    <source>
        <dbReference type="ARBA" id="ARBA00022839"/>
    </source>
</evidence>
<dbReference type="GO" id="GO:0007095">
    <property type="term" value="P:mitotic G2 DNA damage checkpoint signaling"/>
    <property type="evidence" value="ECO:0007669"/>
    <property type="project" value="TreeGrafter"/>
</dbReference>
<protein>
    <submittedName>
        <fullName evidence="21">Mre11_DNA_bind domain-containing protein</fullName>
    </submittedName>
</protein>
<evidence type="ECO:0000259" key="17">
    <source>
        <dbReference type="SMART" id="SM01347"/>
    </source>
</evidence>
<dbReference type="InterPro" id="IPR041796">
    <property type="entry name" value="Mre11_N"/>
</dbReference>
<evidence type="ECO:0000313" key="19">
    <source>
        <dbReference type="Proteomes" id="UP000038040"/>
    </source>
</evidence>
<dbReference type="Gene3D" id="3.60.21.10">
    <property type="match status" value="2"/>
</dbReference>